<evidence type="ECO:0000313" key="1">
    <source>
        <dbReference type="EMBL" id="THU76452.1"/>
    </source>
</evidence>
<name>A0A4S8KLQ4_DENBC</name>
<dbReference type="EMBL" id="ML180911">
    <property type="protein sequence ID" value="THU76452.1"/>
    <property type="molecule type" value="Genomic_DNA"/>
</dbReference>
<protein>
    <submittedName>
        <fullName evidence="1">Uncharacterized protein</fullName>
    </submittedName>
</protein>
<sequence>MQLGSIGLVCSQAPGQHPKHCERKKTCNNRDIFKESSVHVVKKAIAETQAQKLACVRDIDPRLERELIGTVNVYKLTSKNRVRKPRETQKNMLNDATKLSVEWRGNCDRGSGGSGE</sequence>
<dbReference type="AlphaFoldDB" id="A0A4S8KLQ4"/>
<reference evidence="1 2" key="1">
    <citation type="journal article" date="2019" name="Nat. Ecol. Evol.">
        <title>Megaphylogeny resolves global patterns of mushroom evolution.</title>
        <authorList>
            <person name="Varga T."/>
            <person name="Krizsan K."/>
            <person name="Foldi C."/>
            <person name="Dima B."/>
            <person name="Sanchez-Garcia M."/>
            <person name="Sanchez-Ramirez S."/>
            <person name="Szollosi G.J."/>
            <person name="Szarkandi J.G."/>
            <person name="Papp V."/>
            <person name="Albert L."/>
            <person name="Andreopoulos W."/>
            <person name="Angelini C."/>
            <person name="Antonin V."/>
            <person name="Barry K.W."/>
            <person name="Bougher N.L."/>
            <person name="Buchanan P."/>
            <person name="Buyck B."/>
            <person name="Bense V."/>
            <person name="Catcheside P."/>
            <person name="Chovatia M."/>
            <person name="Cooper J."/>
            <person name="Damon W."/>
            <person name="Desjardin D."/>
            <person name="Finy P."/>
            <person name="Geml J."/>
            <person name="Haridas S."/>
            <person name="Hughes K."/>
            <person name="Justo A."/>
            <person name="Karasinski D."/>
            <person name="Kautmanova I."/>
            <person name="Kiss B."/>
            <person name="Kocsube S."/>
            <person name="Kotiranta H."/>
            <person name="LaButti K.M."/>
            <person name="Lechner B.E."/>
            <person name="Liimatainen K."/>
            <person name="Lipzen A."/>
            <person name="Lukacs Z."/>
            <person name="Mihaltcheva S."/>
            <person name="Morgado L.N."/>
            <person name="Niskanen T."/>
            <person name="Noordeloos M.E."/>
            <person name="Ohm R.A."/>
            <person name="Ortiz-Santana B."/>
            <person name="Ovrebo C."/>
            <person name="Racz N."/>
            <person name="Riley R."/>
            <person name="Savchenko A."/>
            <person name="Shiryaev A."/>
            <person name="Soop K."/>
            <person name="Spirin V."/>
            <person name="Szebenyi C."/>
            <person name="Tomsovsky M."/>
            <person name="Tulloss R.E."/>
            <person name="Uehling J."/>
            <person name="Grigoriev I.V."/>
            <person name="Vagvolgyi C."/>
            <person name="Papp T."/>
            <person name="Martin F.M."/>
            <person name="Miettinen O."/>
            <person name="Hibbett D.S."/>
            <person name="Nagy L.G."/>
        </authorList>
    </citation>
    <scope>NUCLEOTIDE SEQUENCE [LARGE SCALE GENOMIC DNA]</scope>
    <source>
        <strain evidence="1 2">CBS 962.96</strain>
    </source>
</reference>
<proteinExistence type="predicted"/>
<gene>
    <name evidence="1" type="ORF">K435DRAFT_813395</name>
</gene>
<accession>A0A4S8KLQ4</accession>
<keyword evidence="2" id="KW-1185">Reference proteome</keyword>
<organism evidence="1 2">
    <name type="scientific">Dendrothele bispora (strain CBS 962.96)</name>
    <dbReference type="NCBI Taxonomy" id="1314807"/>
    <lineage>
        <taxon>Eukaryota</taxon>
        <taxon>Fungi</taxon>
        <taxon>Dikarya</taxon>
        <taxon>Basidiomycota</taxon>
        <taxon>Agaricomycotina</taxon>
        <taxon>Agaricomycetes</taxon>
        <taxon>Agaricomycetidae</taxon>
        <taxon>Agaricales</taxon>
        <taxon>Agaricales incertae sedis</taxon>
        <taxon>Dendrothele</taxon>
    </lineage>
</organism>
<dbReference type="Proteomes" id="UP000297245">
    <property type="component" value="Unassembled WGS sequence"/>
</dbReference>
<evidence type="ECO:0000313" key="2">
    <source>
        <dbReference type="Proteomes" id="UP000297245"/>
    </source>
</evidence>